<proteinExistence type="predicted"/>
<sequence>LSEFKKKIFWRAVVAEFLAM</sequence>
<protein>
    <submittedName>
        <fullName>Cytotoxin-binding protein</fullName>
    </submittedName>
</protein>
<name>Q9TS18_RABIT</name>
<dbReference type="PIR" id="S39049">
    <property type="entry name" value="S39049"/>
</dbReference>
<reference key="1">
    <citation type="journal article" date="1993" name="Eur. J. Biochem.">
        <title>Pseudomonas aeruginosa cytotoxin-binding protein in rabbit erythrocyte membranes. An oligomer of 28 kDa with similarity to transmembrane channel proteins.</title>
        <authorList>
            <person name="Lutz F."/>
            <person name="Mohr M."/>
            <person name="Grimmig M."/>
            <person name="Leidolf R."/>
            <person name="Linder D."/>
        </authorList>
    </citation>
    <scope>NUCLEOTIDE SEQUENCE</scope>
</reference>
<dbReference type="AlphaFoldDB" id="Q9TS18"/>
<accession>Q9TS18</accession>
<organism>
    <name type="scientific">Oryctolagus cuniculus</name>
    <name type="common">Rabbit</name>
    <dbReference type="NCBI Taxonomy" id="9986"/>
    <lineage>
        <taxon>Eukaryota</taxon>
        <taxon>Metazoa</taxon>
        <taxon>Chordata</taxon>
        <taxon>Craniata</taxon>
        <taxon>Vertebrata</taxon>
        <taxon>Euteleostomi</taxon>
        <taxon>Mammalia</taxon>
        <taxon>Eutheria</taxon>
        <taxon>Euarchontoglires</taxon>
        <taxon>Glires</taxon>
        <taxon>Lagomorpha</taxon>
        <taxon>Leporidae</taxon>
        <taxon>Oryctolagus</taxon>
    </lineage>
</organism>